<accession>A0ABV6E5P5</accession>
<gene>
    <name evidence="3" type="ORF">ACFFJG_17715</name>
</gene>
<evidence type="ECO:0000259" key="2">
    <source>
        <dbReference type="Pfam" id="PF00561"/>
    </source>
</evidence>
<dbReference type="RefSeq" id="WP_378520102.1">
    <property type="nucleotide sequence ID" value="NZ_CBCSDI010000076.1"/>
</dbReference>
<dbReference type="Gene3D" id="3.40.50.1820">
    <property type="entry name" value="alpha/beta hydrolase"/>
    <property type="match status" value="1"/>
</dbReference>
<dbReference type="GO" id="GO:0016787">
    <property type="term" value="F:hydrolase activity"/>
    <property type="evidence" value="ECO:0007669"/>
    <property type="project" value="UniProtKB-KW"/>
</dbReference>
<keyword evidence="3" id="KW-0378">Hydrolase</keyword>
<evidence type="ECO:0000256" key="1">
    <source>
        <dbReference type="SAM" id="MobiDB-lite"/>
    </source>
</evidence>
<protein>
    <submittedName>
        <fullName evidence="3">Alpha/beta fold hydrolase</fullName>
    </submittedName>
</protein>
<dbReference type="InterPro" id="IPR029058">
    <property type="entry name" value="AB_hydrolase_fold"/>
</dbReference>
<sequence>MDPLTVDLPDGRRVAYLDGGDPAGYPVIGLHGTPGCRLNRLPDDSVYARAGIRYVTTDRAGYGQSSRHHGRVVADEAADVRAVADALGLNTFSVIGGSGGGPHALACAALLPGRVERVACQSSLAPLGGGGLRRDEWLHQMAPDAAEALAWAEAGEDHLTSRITSALDRMERALESDPASFLGEGMSAGDQEVLARPEVVEVFARIMAEQSAHGVGGSVDDTLAFARPWGFELATITVPVLLTYGLQDFSCPPDHGRWLARHLPTATVVVDATGGHLPQDLGSEIATVFGWLRTGELPASAGQAPGGDDPSRKSTIAGQ</sequence>
<feature type="domain" description="AB hydrolase-1" evidence="2">
    <location>
        <begin position="26"/>
        <end position="281"/>
    </location>
</feature>
<evidence type="ECO:0000313" key="3">
    <source>
        <dbReference type="EMBL" id="MFC0224327.1"/>
    </source>
</evidence>
<organism evidence="3 4">
    <name type="scientific">Nocardioides zeicaulis</name>
    <dbReference type="NCBI Taxonomy" id="1776857"/>
    <lineage>
        <taxon>Bacteria</taxon>
        <taxon>Bacillati</taxon>
        <taxon>Actinomycetota</taxon>
        <taxon>Actinomycetes</taxon>
        <taxon>Propionibacteriales</taxon>
        <taxon>Nocardioidaceae</taxon>
        <taxon>Nocardioides</taxon>
    </lineage>
</organism>
<name>A0ABV6E5P5_9ACTN</name>
<dbReference type="InterPro" id="IPR000073">
    <property type="entry name" value="AB_hydrolase_1"/>
</dbReference>
<dbReference type="PANTHER" id="PTHR45763">
    <property type="entry name" value="HYDROLASE, ALPHA/BETA FOLD FAMILY PROTEIN, EXPRESSED-RELATED"/>
    <property type="match status" value="1"/>
</dbReference>
<dbReference type="SUPFAM" id="SSF53474">
    <property type="entry name" value="alpha/beta-Hydrolases"/>
    <property type="match status" value="1"/>
</dbReference>
<dbReference type="EMBL" id="JBHLXH010000002">
    <property type="protein sequence ID" value="MFC0224327.1"/>
    <property type="molecule type" value="Genomic_DNA"/>
</dbReference>
<evidence type="ECO:0000313" key="4">
    <source>
        <dbReference type="Proteomes" id="UP001589698"/>
    </source>
</evidence>
<proteinExistence type="predicted"/>
<dbReference type="Proteomes" id="UP001589698">
    <property type="component" value="Unassembled WGS sequence"/>
</dbReference>
<keyword evidence="4" id="KW-1185">Reference proteome</keyword>
<comment type="caution">
    <text evidence="3">The sequence shown here is derived from an EMBL/GenBank/DDBJ whole genome shotgun (WGS) entry which is preliminary data.</text>
</comment>
<dbReference type="Pfam" id="PF00561">
    <property type="entry name" value="Abhydrolase_1"/>
    <property type="match status" value="1"/>
</dbReference>
<reference evidence="3 4" key="1">
    <citation type="submission" date="2024-09" db="EMBL/GenBank/DDBJ databases">
        <authorList>
            <person name="Sun Q."/>
            <person name="Mori K."/>
        </authorList>
    </citation>
    <scope>NUCLEOTIDE SEQUENCE [LARGE SCALE GENOMIC DNA]</scope>
    <source>
        <strain evidence="3 4">CCM 8654</strain>
    </source>
</reference>
<feature type="region of interest" description="Disordered" evidence="1">
    <location>
        <begin position="299"/>
        <end position="319"/>
    </location>
</feature>
<dbReference type="PANTHER" id="PTHR45763:SF46">
    <property type="entry name" value="AB HYDROLASE-1 DOMAIN-CONTAINING PROTEIN"/>
    <property type="match status" value="1"/>
</dbReference>